<dbReference type="AlphaFoldDB" id="A0A241XLT1"/>
<reference evidence="3 5" key="3">
    <citation type="submission" date="2019-01" db="EMBL/GenBank/DDBJ databases">
        <title>The Pseudomonas aeruginosa pan-genome provides new insights on its population structure, horizontal gene transfer and pathogenicity.</title>
        <authorList>
            <person name="Freschi L."/>
            <person name="Vincent A.T."/>
            <person name="Jeukens J."/>
            <person name="Emond-Rheault J.-G."/>
            <person name="Kukavica-Ibrulj I."/>
            <person name="Dupont M.-J."/>
            <person name="Charette S.J."/>
            <person name="Boyle B."/>
            <person name="Levesque R.C."/>
        </authorList>
    </citation>
    <scope>NUCLEOTIDE SEQUENCE [LARGE SCALE GENOMIC DNA]</scope>
    <source>
        <strain evidence="3 5">PA-W36</strain>
    </source>
</reference>
<gene>
    <name evidence="2" type="ORF">CAZ10_24180</name>
    <name evidence="3" type="ORF">IPC1295_27015</name>
</gene>
<evidence type="ECO:0000313" key="4">
    <source>
        <dbReference type="Proteomes" id="UP000194857"/>
    </source>
</evidence>
<name>A0A241XLT1_PSEAI</name>
<accession>A0A241XLT1</accession>
<reference evidence="2 4" key="1">
    <citation type="submission" date="2017-05" db="EMBL/GenBank/DDBJ databases">
        <authorList>
            <person name="Song R."/>
            <person name="Chenine A.L."/>
            <person name="Ruprecht R.M."/>
        </authorList>
    </citation>
    <scope>NUCLEOTIDE SEQUENCE [LARGE SCALE GENOMIC DNA]</scope>
    <source>
        <strain evidence="2 4">S567_C10_BS</strain>
    </source>
</reference>
<evidence type="ECO:0000256" key="1">
    <source>
        <dbReference type="SAM" id="MobiDB-lite"/>
    </source>
</evidence>
<reference evidence="3 5" key="2">
    <citation type="submission" date="2017-08" db="EMBL/GenBank/DDBJ databases">
        <authorList>
            <person name="Feschi L."/>
            <person name="Jeukens J."/>
            <person name="Emond-Rheault J.-G."/>
            <person name="Kukavica-Ibrulj I."/>
            <person name="Boyle B."/>
            <person name="Levesque R.C."/>
        </authorList>
    </citation>
    <scope>NUCLEOTIDE SEQUENCE [LARGE SCALE GENOMIC DNA]</scope>
    <source>
        <strain evidence="3 5">PA-W36</strain>
    </source>
</reference>
<protein>
    <submittedName>
        <fullName evidence="2">MFS transporter</fullName>
    </submittedName>
</protein>
<organism evidence="2 4">
    <name type="scientific">Pseudomonas aeruginosa</name>
    <dbReference type="NCBI Taxonomy" id="287"/>
    <lineage>
        <taxon>Bacteria</taxon>
        <taxon>Pseudomonadati</taxon>
        <taxon>Pseudomonadota</taxon>
        <taxon>Gammaproteobacteria</taxon>
        <taxon>Pseudomonadales</taxon>
        <taxon>Pseudomonadaceae</taxon>
        <taxon>Pseudomonas</taxon>
    </lineage>
</organism>
<dbReference type="KEGG" id="paeb:NCGM1900_2467"/>
<comment type="caution">
    <text evidence="2">The sequence shown here is derived from an EMBL/GenBank/DDBJ whole genome shotgun (WGS) entry which is preliminary data.</text>
</comment>
<feature type="region of interest" description="Disordered" evidence="1">
    <location>
        <begin position="46"/>
        <end position="75"/>
    </location>
</feature>
<dbReference type="EMBL" id="NSNE01000021">
    <property type="protein sequence ID" value="RPM06815.1"/>
    <property type="molecule type" value="Genomic_DNA"/>
</dbReference>
<evidence type="ECO:0000313" key="3">
    <source>
        <dbReference type="EMBL" id="RPM06815.1"/>
    </source>
</evidence>
<sequence>MAEQGAGLAGHAGVGRFERRAESNMWLPLGCCHCRNRRFREAHEKVGAGLAGDQSRVSMGPSSGRRDFSSGATCR</sequence>
<dbReference type="Proteomes" id="UP000194857">
    <property type="component" value="Unassembled WGS sequence"/>
</dbReference>
<evidence type="ECO:0000313" key="2">
    <source>
        <dbReference type="EMBL" id="OTI58304.1"/>
    </source>
</evidence>
<dbReference type="EMBL" id="NFFZ01000014">
    <property type="protein sequence ID" value="OTI58304.1"/>
    <property type="molecule type" value="Genomic_DNA"/>
</dbReference>
<proteinExistence type="predicted"/>
<evidence type="ECO:0000313" key="5">
    <source>
        <dbReference type="Proteomes" id="UP000284767"/>
    </source>
</evidence>
<dbReference type="Proteomes" id="UP000284767">
    <property type="component" value="Unassembled WGS sequence"/>
</dbReference>